<feature type="region of interest" description="Disordered" evidence="16">
    <location>
        <begin position="147"/>
        <end position="183"/>
    </location>
</feature>
<feature type="compositionally biased region" description="Low complexity" evidence="16">
    <location>
        <begin position="222"/>
        <end position="273"/>
    </location>
</feature>
<name>C1GGD7_PARBD</name>
<dbReference type="EMBL" id="KN275964">
    <property type="protein sequence ID" value="EEH50295.2"/>
    <property type="molecule type" value="Genomic_DNA"/>
</dbReference>
<evidence type="ECO:0000256" key="14">
    <source>
        <dbReference type="ARBA" id="ARBA00023288"/>
    </source>
</evidence>
<comment type="caution">
    <text evidence="15">Lacks conserved residue(s) required for the propagation of feature annotation.</text>
</comment>
<evidence type="ECO:0000256" key="9">
    <source>
        <dbReference type="ARBA" id="ARBA00022729"/>
    </source>
</evidence>
<evidence type="ECO:0000259" key="17">
    <source>
        <dbReference type="PROSITE" id="PS52012"/>
    </source>
</evidence>
<dbReference type="InterPro" id="IPR051735">
    <property type="entry name" value="CFEM_domain"/>
</dbReference>
<dbReference type="PANTHER" id="PTHR37928:SF1">
    <property type="entry name" value="CFEM DOMAIN PROTEIN (AFU_ORTHOLOGUE AFUA_6G14090)"/>
    <property type="match status" value="1"/>
</dbReference>
<dbReference type="GO" id="GO:0005576">
    <property type="term" value="C:extracellular region"/>
    <property type="evidence" value="ECO:0007669"/>
    <property type="project" value="UniProtKB-SubCell"/>
</dbReference>
<dbReference type="PANTHER" id="PTHR37928">
    <property type="entry name" value="CFEM DOMAIN PROTEIN (AFU_ORTHOLOGUE AFUA_6G14090)"/>
    <property type="match status" value="1"/>
</dbReference>
<dbReference type="RefSeq" id="XP_010761712.1">
    <property type="nucleotide sequence ID" value="XM_010763410.1"/>
</dbReference>
<dbReference type="GO" id="GO:0098552">
    <property type="term" value="C:side of membrane"/>
    <property type="evidence" value="ECO:0007669"/>
    <property type="project" value="UniProtKB-KW"/>
</dbReference>
<evidence type="ECO:0000256" key="11">
    <source>
        <dbReference type="ARBA" id="ARBA00023136"/>
    </source>
</evidence>
<dbReference type="GO" id="GO:0046872">
    <property type="term" value="F:metal ion binding"/>
    <property type="evidence" value="ECO:0007669"/>
    <property type="project" value="UniProtKB-UniRule"/>
</dbReference>
<dbReference type="VEuPathDB" id="FungiDB:PADG_06374"/>
<feature type="compositionally biased region" description="Polar residues" evidence="16">
    <location>
        <begin position="163"/>
        <end position="183"/>
    </location>
</feature>
<feature type="region of interest" description="Disordered" evidence="16">
    <location>
        <begin position="222"/>
        <end position="281"/>
    </location>
</feature>
<evidence type="ECO:0000256" key="12">
    <source>
        <dbReference type="ARBA" id="ARBA00023157"/>
    </source>
</evidence>
<dbReference type="Proteomes" id="UP000001628">
    <property type="component" value="Unassembled WGS sequence"/>
</dbReference>
<keyword evidence="9" id="KW-0732">Signal</keyword>
<accession>C1GGD7</accession>
<evidence type="ECO:0000256" key="6">
    <source>
        <dbReference type="ARBA" id="ARBA00022617"/>
    </source>
</evidence>
<evidence type="ECO:0000256" key="7">
    <source>
        <dbReference type="ARBA" id="ARBA00022622"/>
    </source>
</evidence>
<protein>
    <recommendedName>
        <fullName evidence="17">CFEM domain-containing protein</fullName>
    </recommendedName>
</protein>
<keyword evidence="10 15" id="KW-0408">Iron</keyword>
<dbReference type="KEGG" id="pbn:PADG_06374"/>
<evidence type="ECO:0000256" key="15">
    <source>
        <dbReference type="PROSITE-ProRule" id="PRU01356"/>
    </source>
</evidence>
<keyword evidence="5" id="KW-0964">Secreted</keyword>
<comment type="similarity">
    <text evidence="3">Belongs to the RBT5 family.</text>
</comment>
<evidence type="ECO:0000256" key="13">
    <source>
        <dbReference type="ARBA" id="ARBA00023180"/>
    </source>
</evidence>
<keyword evidence="8 15" id="KW-0479">Metal-binding</keyword>
<comment type="subcellular location">
    <subcellularLocation>
        <location evidence="1">Cell membrane</location>
        <topology evidence="1">Lipid-anchor</topology>
        <topology evidence="1">GPI-anchor</topology>
    </subcellularLocation>
    <subcellularLocation>
        <location evidence="2">Secreted</location>
    </subcellularLocation>
</comment>
<feature type="disulfide bond" evidence="15">
    <location>
        <begin position="101"/>
        <end position="108"/>
    </location>
</feature>
<keyword evidence="19" id="KW-1185">Reference proteome</keyword>
<proteinExistence type="inferred from homology"/>
<reference evidence="18 19" key="1">
    <citation type="journal article" date="2011" name="PLoS Genet.">
        <title>Comparative genomic analysis of human fungal pathogens causing paracoccidioidomycosis.</title>
        <authorList>
            <person name="Desjardins C.A."/>
            <person name="Champion M.D."/>
            <person name="Holder J.W."/>
            <person name="Muszewska A."/>
            <person name="Goldberg J."/>
            <person name="Bailao A.M."/>
            <person name="Brigido M.M."/>
            <person name="Ferreira M.E."/>
            <person name="Garcia A.M."/>
            <person name="Grynberg M."/>
            <person name="Gujja S."/>
            <person name="Heiman D.I."/>
            <person name="Henn M.R."/>
            <person name="Kodira C.D."/>
            <person name="Leon-Narvaez H."/>
            <person name="Longo L.V."/>
            <person name="Ma L.J."/>
            <person name="Malavazi I."/>
            <person name="Matsuo A.L."/>
            <person name="Morais F.V."/>
            <person name="Pereira M."/>
            <person name="Rodriguez-Brito S."/>
            <person name="Sakthikumar S."/>
            <person name="Salem-Izacc S.M."/>
            <person name="Sykes S.M."/>
            <person name="Teixeira M.M."/>
            <person name="Vallejo M.C."/>
            <person name="Walter M.E."/>
            <person name="Yandava C."/>
            <person name="Young S."/>
            <person name="Zeng Q."/>
            <person name="Zucker J."/>
            <person name="Felipe M.S."/>
            <person name="Goldman G.H."/>
            <person name="Haas B.J."/>
            <person name="McEwen J.G."/>
            <person name="Nino-Vega G."/>
            <person name="Puccia R."/>
            <person name="San-Blas G."/>
            <person name="Soares C.M."/>
            <person name="Birren B.W."/>
            <person name="Cuomo C.A."/>
        </authorList>
    </citation>
    <scope>NUCLEOTIDE SEQUENCE [LARGE SCALE GENOMIC DNA]</scope>
    <source>
        <strain evidence="18 19">Pb18</strain>
    </source>
</reference>
<dbReference type="GO" id="GO:0005886">
    <property type="term" value="C:plasma membrane"/>
    <property type="evidence" value="ECO:0007669"/>
    <property type="project" value="UniProtKB-SubCell"/>
</dbReference>
<keyword evidence="12 15" id="KW-1015">Disulfide bond</keyword>
<evidence type="ECO:0000256" key="2">
    <source>
        <dbReference type="ARBA" id="ARBA00004613"/>
    </source>
</evidence>
<feature type="disulfide bond" evidence="15">
    <location>
        <begin position="110"/>
        <end position="143"/>
    </location>
</feature>
<dbReference type="InterPro" id="IPR008427">
    <property type="entry name" value="Extracellular_membr_CFEM_dom"/>
</dbReference>
<dbReference type="GeneID" id="22585113"/>
<evidence type="ECO:0000256" key="4">
    <source>
        <dbReference type="ARBA" id="ARBA00022475"/>
    </source>
</evidence>
<evidence type="ECO:0000256" key="3">
    <source>
        <dbReference type="ARBA" id="ARBA00010031"/>
    </source>
</evidence>
<evidence type="ECO:0000256" key="1">
    <source>
        <dbReference type="ARBA" id="ARBA00004609"/>
    </source>
</evidence>
<dbReference type="OMA" id="VSDCAQM"/>
<dbReference type="HOGENOM" id="CLU_063084_0_1_1"/>
<keyword evidence="14" id="KW-0449">Lipoprotein</keyword>
<evidence type="ECO:0000256" key="16">
    <source>
        <dbReference type="SAM" id="MobiDB-lite"/>
    </source>
</evidence>
<dbReference type="Pfam" id="PF05730">
    <property type="entry name" value="CFEM"/>
    <property type="match status" value="1"/>
</dbReference>
<evidence type="ECO:0000313" key="18">
    <source>
        <dbReference type="EMBL" id="EEH50295.2"/>
    </source>
</evidence>
<dbReference type="PROSITE" id="PS52012">
    <property type="entry name" value="CFEM"/>
    <property type="match status" value="1"/>
</dbReference>
<keyword evidence="13" id="KW-0325">Glycoprotein</keyword>
<feature type="domain" description="CFEM" evidence="17">
    <location>
        <begin position="56"/>
        <end position="167"/>
    </location>
</feature>
<evidence type="ECO:0000256" key="10">
    <source>
        <dbReference type="ARBA" id="ARBA00023004"/>
    </source>
</evidence>
<dbReference type="eggNOG" id="ENOG502S1H2">
    <property type="taxonomic scope" value="Eukaryota"/>
</dbReference>
<dbReference type="InParanoid" id="C1GGD7"/>
<evidence type="ECO:0000256" key="5">
    <source>
        <dbReference type="ARBA" id="ARBA00022525"/>
    </source>
</evidence>
<dbReference type="OrthoDB" id="1193027at2759"/>
<keyword evidence="6 15" id="KW-0349">Heme</keyword>
<keyword evidence="11" id="KW-0472">Membrane</keyword>
<feature type="binding site" description="axial binding residue" evidence="15">
    <location>
        <position position="105"/>
    </location>
    <ligand>
        <name>heme</name>
        <dbReference type="ChEBI" id="CHEBI:30413"/>
    </ligand>
    <ligandPart>
        <name>Fe</name>
        <dbReference type="ChEBI" id="CHEBI:18248"/>
    </ligandPart>
</feature>
<dbReference type="AlphaFoldDB" id="C1GGD7"/>
<dbReference type="SMART" id="SM00747">
    <property type="entry name" value="CFEM"/>
    <property type="match status" value="1"/>
</dbReference>
<gene>
    <name evidence="18" type="ORF">PADG_06374</name>
</gene>
<keyword evidence="7" id="KW-0336">GPI-anchor</keyword>
<organism evidence="18 19">
    <name type="scientific">Paracoccidioides brasiliensis (strain Pb18)</name>
    <dbReference type="NCBI Taxonomy" id="502780"/>
    <lineage>
        <taxon>Eukaryota</taxon>
        <taxon>Fungi</taxon>
        <taxon>Dikarya</taxon>
        <taxon>Ascomycota</taxon>
        <taxon>Pezizomycotina</taxon>
        <taxon>Eurotiomycetes</taxon>
        <taxon>Eurotiomycetidae</taxon>
        <taxon>Onygenales</taxon>
        <taxon>Ajellomycetaceae</taxon>
        <taxon>Paracoccidioides</taxon>
    </lineage>
</organism>
<evidence type="ECO:0000256" key="8">
    <source>
        <dbReference type="ARBA" id="ARBA00022723"/>
    </source>
</evidence>
<sequence>MAAGSGGGGGGGRGGRAAQIPYYSPITPSPVFFLDLFALILHPLSPAQDLIIQNLPGMKVTALFAVGVFVSFGAAQDLSSLSECGRTCIQDMLSLAPSLGCKADDIPCLCQNTNFGNGVRDCTVEACGEQDLPPILEFAKKFCSGGSPSGSPDATETIDAERTASSTGSLKTTTGENRASTATGSSIAKSYPYTTQAVVSTITSGTQVITITDGITTLYSSVSETPRTTDTTSQPTGSTSPTEEPKTTSSSETTGANQSISSNASPSSTRSNNGALPTLAPANPGVIGALGVIAVLVL</sequence>
<keyword evidence="4" id="KW-1003">Cell membrane</keyword>
<evidence type="ECO:0000313" key="19">
    <source>
        <dbReference type="Proteomes" id="UP000001628"/>
    </source>
</evidence>